<dbReference type="AlphaFoldDB" id="A0A967B0L6"/>
<dbReference type="PANTHER" id="PTHR40980:SF4">
    <property type="entry name" value="TONB-DEPENDENT RECEPTOR-LIKE BETA-BARREL DOMAIN-CONTAINING PROTEIN"/>
    <property type="match status" value="1"/>
</dbReference>
<keyword evidence="3" id="KW-0998">Cell outer membrane</keyword>
<gene>
    <name evidence="5" type="ORF">FK220_016360</name>
</gene>
<dbReference type="Proteomes" id="UP000707206">
    <property type="component" value="Unassembled WGS sequence"/>
</dbReference>
<comment type="subcellular location">
    <subcellularLocation>
        <location evidence="1">Cell outer membrane</location>
    </subcellularLocation>
</comment>
<evidence type="ECO:0000313" key="5">
    <source>
        <dbReference type="EMBL" id="NHF60927.1"/>
    </source>
</evidence>
<organism evidence="5 6">
    <name type="scientific">Pelagihabitans pacificus</name>
    <dbReference type="NCBI Taxonomy" id="2696054"/>
    <lineage>
        <taxon>Bacteria</taxon>
        <taxon>Pseudomonadati</taxon>
        <taxon>Bacteroidota</taxon>
        <taxon>Flavobacteriia</taxon>
        <taxon>Flavobacteriales</taxon>
        <taxon>Flavobacteriaceae</taxon>
        <taxon>Pelagihabitans</taxon>
    </lineage>
</organism>
<dbReference type="Pfam" id="PF13715">
    <property type="entry name" value="CarbopepD_reg_2"/>
    <property type="match status" value="1"/>
</dbReference>
<comment type="caution">
    <text evidence="5">The sequence shown here is derived from an EMBL/GenBank/DDBJ whole genome shotgun (WGS) entry which is preliminary data.</text>
</comment>
<dbReference type="PANTHER" id="PTHR40980">
    <property type="entry name" value="PLUG DOMAIN-CONTAINING PROTEIN"/>
    <property type="match status" value="1"/>
</dbReference>
<sequence length="775" mass="87732">MYRSCLIILLFANLSGFGQTHYLISGKITDEQNTPVAVGDILLYEKDNDALLQYTTVNKGRFLFEAIPFGRYRLQISCLGYEVEELHVVVDSDQLFTIRLQESRTDLDEVTVTAAKPMVTNRNGNLEIDVTNPVFSSIPDPVDLLSKFPGIRISPDRESITVLGKGIPLIYLGNQRISLEEFKALSVATISSIEIVRNPSAKYEAEGRAVLLITSKSMDSEGVMVNLSEMLSFKRNFNNYNGINLNLGRNKLSLKTSFGYNDLQTWESNSFEFSIPAQNAFSDYLVLIEANDRKQINMGVGLSYEINETDYFSANTNIRLQTDTFPIDTDTFLRQGLIEDTIVTRTLNDNSKDFVSANLNYNKKLGNGMNVFTGLQYSSFVQELDTDIFNNFNDTGLFNAQDRYQKYRIGVLAYRFDIEKTFGNNFKWEIGANLSEARANAFTEILFFQPDSLSTIDYDYSEQLYASYTQLSVGVGEKMNFNAGLRVEKNNVKGGETTQTIPLVDRQQTNFFPKAMFNIALDSTKSITVNYAKNITRPNYSRASSITAFINPFLEGSGNVNLVPTLTEELSTVFQLKNNSFTISYSSIENPTYFTIAYDDQLERAVLSQRNLDKEYFLELALNMPFTSGIWTSTNYGTLSMRRIEDPDAAMGSSKPYFYLYTNHQFKVGKDMTLAFGGWGLTDRYEGVFKRNGLLVLEAAITKTFFEKLDCSLRFNDITRAMNFEESYAVDGVEAQGAYFADAREIVLSLKYSFGKVKDLNYKNKDIDQGLDRIR</sequence>
<dbReference type="InterPro" id="IPR041700">
    <property type="entry name" value="OMP_b-brl_3"/>
</dbReference>
<dbReference type="InterPro" id="IPR036942">
    <property type="entry name" value="Beta-barrel_TonB_sf"/>
</dbReference>
<feature type="domain" description="Outer membrane protein beta-barrel" evidence="4">
    <location>
        <begin position="376"/>
        <end position="752"/>
    </location>
</feature>
<evidence type="ECO:0000256" key="1">
    <source>
        <dbReference type="ARBA" id="ARBA00004442"/>
    </source>
</evidence>
<proteinExistence type="predicted"/>
<dbReference type="Gene3D" id="2.40.170.20">
    <property type="entry name" value="TonB-dependent receptor, beta-barrel domain"/>
    <property type="match status" value="1"/>
</dbReference>
<dbReference type="Gene3D" id="2.60.40.1120">
    <property type="entry name" value="Carboxypeptidase-like, regulatory domain"/>
    <property type="match status" value="1"/>
</dbReference>
<evidence type="ECO:0000259" key="4">
    <source>
        <dbReference type="Pfam" id="PF14905"/>
    </source>
</evidence>
<evidence type="ECO:0000313" key="6">
    <source>
        <dbReference type="Proteomes" id="UP000707206"/>
    </source>
</evidence>
<evidence type="ECO:0000256" key="2">
    <source>
        <dbReference type="ARBA" id="ARBA00023136"/>
    </source>
</evidence>
<dbReference type="RefSeq" id="WP_152575419.1">
    <property type="nucleotide sequence ID" value="NZ_VIKU02000005.1"/>
</dbReference>
<keyword evidence="2" id="KW-0472">Membrane</keyword>
<dbReference type="InterPro" id="IPR008969">
    <property type="entry name" value="CarboxyPept-like_regulatory"/>
</dbReference>
<reference evidence="5" key="1">
    <citation type="submission" date="2019-07" db="EMBL/GenBank/DDBJ databases">
        <authorList>
            <person name="De-Chao Zhang Q."/>
        </authorList>
    </citation>
    <scope>NUCLEOTIDE SEQUENCE</scope>
    <source>
        <strain evidence="5">TP-CH-4</strain>
    </source>
</reference>
<evidence type="ECO:0000256" key="3">
    <source>
        <dbReference type="ARBA" id="ARBA00023237"/>
    </source>
</evidence>
<dbReference type="GO" id="GO:0009279">
    <property type="term" value="C:cell outer membrane"/>
    <property type="evidence" value="ECO:0007669"/>
    <property type="project" value="UniProtKB-SubCell"/>
</dbReference>
<name>A0A967B0L6_9FLAO</name>
<dbReference type="SUPFAM" id="SSF49464">
    <property type="entry name" value="Carboxypeptidase regulatory domain-like"/>
    <property type="match status" value="1"/>
</dbReference>
<keyword evidence="5" id="KW-0675">Receptor</keyword>
<dbReference type="EMBL" id="VIKU02000005">
    <property type="protein sequence ID" value="NHF60927.1"/>
    <property type="molecule type" value="Genomic_DNA"/>
</dbReference>
<protein>
    <submittedName>
        <fullName evidence="5">TonB-dependent receptor</fullName>
    </submittedName>
</protein>
<accession>A0A967B0L6</accession>
<keyword evidence="6" id="KW-1185">Reference proteome</keyword>
<reference evidence="5" key="2">
    <citation type="submission" date="2020-03" db="EMBL/GenBank/DDBJ databases">
        <title>Flavobacteriaceae bacterium strain TP-CH-4, a member of the family Flavobacteriaceae isolated from a deep-sea seamount.</title>
        <authorList>
            <person name="Zhang D.-C."/>
        </authorList>
    </citation>
    <scope>NUCLEOTIDE SEQUENCE</scope>
    <source>
        <strain evidence="5">TP-CH-4</strain>
    </source>
</reference>
<dbReference type="Pfam" id="PF14905">
    <property type="entry name" value="OMP_b-brl_3"/>
    <property type="match status" value="1"/>
</dbReference>
<dbReference type="SUPFAM" id="SSF56935">
    <property type="entry name" value="Porins"/>
    <property type="match status" value="1"/>
</dbReference>